<dbReference type="AlphaFoldDB" id="D6U3J0"/>
<dbReference type="InterPro" id="IPR002347">
    <property type="entry name" value="SDR_fam"/>
</dbReference>
<dbReference type="InterPro" id="IPR036291">
    <property type="entry name" value="NAD(P)-bd_dom_sf"/>
</dbReference>
<dbReference type="Pfam" id="PF00106">
    <property type="entry name" value="adh_short"/>
    <property type="match status" value="1"/>
</dbReference>
<dbReference type="PANTHER" id="PTHR43669">
    <property type="entry name" value="5-KETO-D-GLUCONATE 5-REDUCTASE"/>
    <property type="match status" value="1"/>
</dbReference>
<dbReference type="EMBL" id="ADVG01000004">
    <property type="protein sequence ID" value="EFH82980.1"/>
    <property type="molecule type" value="Genomic_DNA"/>
</dbReference>
<dbReference type="STRING" id="485913.Krac_3884"/>
<dbReference type="OrthoDB" id="9803333at2"/>
<dbReference type="Proteomes" id="UP000004508">
    <property type="component" value="Unassembled WGS sequence"/>
</dbReference>
<organism evidence="3 4">
    <name type="scientific">Ktedonobacter racemifer DSM 44963</name>
    <dbReference type="NCBI Taxonomy" id="485913"/>
    <lineage>
        <taxon>Bacteria</taxon>
        <taxon>Bacillati</taxon>
        <taxon>Chloroflexota</taxon>
        <taxon>Ktedonobacteria</taxon>
        <taxon>Ktedonobacterales</taxon>
        <taxon>Ktedonobacteraceae</taxon>
        <taxon>Ktedonobacter</taxon>
    </lineage>
</organism>
<dbReference type="Gene3D" id="3.40.50.720">
    <property type="entry name" value="NAD(P)-binding Rossmann-like Domain"/>
    <property type="match status" value="1"/>
</dbReference>
<evidence type="ECO:0000256" key="1">
    <source>
        <dbReference type="ARBA" id="ARBA00006484"/>
    </source>
</evidence>
<protein>
    <submittedName>
        <fullName evidence="3">Short-chain dehydrogenase/reductase SDR</fullName>
    </submittedName>
</protein>
<reference evidence="3 4" key="1">
    <citation type="journal article" date="2011" name="Stand. Genomic Sci.">
        <title>Non-contiguous finished genome sequence and contextual data of the filamentous soil bacterium Ktedonobacter racemifer type strain (SOSP1-21).</title>
        <authorList>
            <person name="Chang Y.J."/>
            <person name="Land M."/>
            <person name="Hauser L."/>
            <person name="Chertkov O."/>
            <person name="Del Rio T.G."/>
            <person name="Nolan M."/>
            <person name="Copeland A."/>
            <person name="Tice H."/>
            <person name="Cheng J.F."/>
            <person name="Lucas S."/>
            <person name="Han C."/>
            <person name="Goodwin L."/>
            <person name="Pitluck S."/>
            <person name="Ivanova N."/>
            <person name="Ovchinikova G."/>
            <person name="Pati A."/>
            <person name="Chen A."/>
            <person name="Palaniappan K."/>
            <person name="Mavromatis K."/>
            <person name="Liolios K."/>
            <person name="Brettin T."/>
            <person name="Fiebig A."/>
            <person name="Rohde M."/>
            <person name="Abt B."/>
            <person name="Goker M."/>
            <person name="Detter J.C."/>
            <person name="Woyke T."/>
            <person name="Bristow J."/>
            <person name="Eisen J.A."/>
            <person name="Markowitz V."/>
            <person name="Hugenholtz P."/>
            <person name="Kyrpides N.C."/>
            <person name="Klenk H.P."/>
            <person name="Lapidus A."/>
        </authorList>
    </citation>
    <scope>NUCLEOTIDE SEQUENCE [LARGE SCALE GENOMIC DNA]</scope>
    <source>
        <strain evidence="4">DSM 44963</strain>
    </source>
</reference>
<dbReference type="eggNOG" id="COG4221">
    <property type="taxonomic scope" value="Bacteria"/>
</dbReference>
<keyword evidence="4" id="KW-1185">Reference proteome</keyword>
<accession>D6U3J0</accession>
<evidence type="ECO:0000256" key="2">
    <source>
        <dbReference type="ARBA" id="ARBA00023002"/>
    </source>
</evidence>
<comment type="similarity">
    <text evidence="1">Belongs to the short-chain dehydrogenases/reductases (SDR) family.</text>
</comment>
<dbReference type="PRINTS" id="PR00081">
    <property type="entry name" value="GDHRDH"/>
</dbReference>
<dbReference type="GO" id="GO:0016491">
    <property type="term" value="F:oxidoreductase activity"/>
    <property type="evidence" value="ECO:0007669"/>
    <property type="project" value="UniProtKB-KW"/>
</dbReference>
<dbReference type="InParanoid" id="D6U3J0"/>
<evidence type="ECO:0000313" key="4">
    <source>
        <dbReference type="Proteomes" id="UP000004508"/>
    </source>
</evidence>
<dbReference type="SUPFAM" id="SSF51735">
    <property type="entry name" value="NAD(P)-binding Rossmann-fold domains"/>
    <property type="match status" value="1"/>
</dbReference>
<comment type="caution">
    <text evidence="3">The sequence shown here is derived from an EMBL/GenBank/DDBJ whole genome shotgun (WGS) entry which is preliminary data.</text>
</comment>
<dbReference type="RefSeq" id="WP_007921483.1">
    <property type="nucleotide sequence ID" value="NZ_ADVG01000004.1"/>
</dbReference>
<dbReference type="CDD" id="cd05233">
    <property type="entry name" value="SDR_c"/>
    <property type="match status" value="1"/>
</dbReference>
<sequence>MVQLAHRTVLVVGASGGIGEEVTRTLLATGATVIAQGRSTAKLQALCHYTEDLSGGRLVTFARNFSTSQETNSFATHLLNEFGQLDGLVISMGDWSTGGGAPLLQVTDEAWEKGLQNNLTSHFYALRALVPLVRPHLGAVVHLSGYSSDIPYPKAAPVSATNAGRKMLLLTMAEELAGQGPRFYELIIGMIRTRPRKQVGIDNEAWYQAEEIGQYVARLIEGEDTRAQKTLHYLTDRGSTPPSR</sequence>
<name>D6U3J0_KTERA</name>
<dbReference type="PANTHER" id="PTHR43669:SF3">
    <property type="entry name" value="ALCOHOL DEHYDROGENASE, PUTATIVE (AFU_ORTHOLOGUE AFUA_3G03445)-RELATED"/>
    <property type="match status" value="1"/>
</dbReference>
<keyword evidence="2" id="KW-0560">Oxidoreductase</keyword>
<gene>
    <name evidence="3" type="ORF">Krac_3884</name>
</gene>
<proteinExistence type="inferred from homology"/>
<evidence type="ECO:0000313" key="3">
    <source>
        <dbReference type="EMBL" id="EFH82980.1"/>
    </source>
</evidence>